<dbReference type="CDD" id="cd09272">
    <property type="entry name" value="RNase_HI_RT_Ty1"/>
    <property type="match status" value="1"/>
</dbReference>
<keyword evidence="1" id="KW-0479">Metal-binding</keyword>
<organism evidence="4 5">
    <name type="scientific">Lolium multiflorum</name>
    <name type="common">Italian ryegrass</name>
    <name type="synonym">Lolium perenne subsp. multiflorum</name>
    <dbReference type="NCBI Taxonomy" id="4521"/>
    <lineage>
        <taxon>Eukaryota</taxon>
        <taxon>Viridiplantae</taxon>
        <taxon>Streptophyta</taxon>
        <taxon>Embryophyta</taxon>
        <taxon>Tracheophyta</taxon>
        <taxon>Spermatophyta</taxon>
        <taxon>Magnoliopsida</taxon>
        <taxon>Liliopsida</taxon>
        <taxon>Poales</taxon>
        <taxon>Poaceae</taxon>
        <taxon>BOP clade</taxon>
        <taxon>Pooideae</taxon>
        <taxon>Poodae</taxon>
        <taxon>Poeae</taxon>
        <taxon>Poeae Chloroplast Group 2 (Poeae type)</taxon>
        <taxon>Loliodinae</taxon>
        <taxon>Loliinae</taxon>
        <taxon>Lolium</taxon>
    </lineage>
</organism>
<dbReference type="EMBL" id="JAUUTY010000004">
    <property type="protein sequence ID" value="KAK1643690.1"/>
    <property type="molecule type" value="Genomic_DNA"/>
</dbReference>
<dbReference type="SUPFAM" id="SSF57756">
    <property type="entry name" value="Retrovirus zinc finger-like domains"/>
    <property type="match status" value="1"/>
</dbReference>
<accession>A0AAD8S1Z5</accession>
<keyword evidence="5" id="KW-1185">Reference proteome</keyword>
<keyword evidence="1" id="KW-0862">Zinc</keyword>
<feature type="domain" description="CCHC-type" evidence="3">
    <location>
        <begin position="372"/>
        <end position="385"/>
    </location>
</feature>
<sequence length="1177" mass="126519">MSGSSSTTGLTNAGLLPASLAALLNRPIDHAAMSGSSIGTIAVGSLFSHPPSASPSAAPSALQLQVLGASAASSAAGVSSADPPPPASQPAVSAVVVPSAALSPAPDSSGPLPAPFHFGNHITIKLSPENYIFWRAQVLPLLRSHYLMGYVDGTLPCPPALVDGVHGPVINPAHRVWTGQDQANLSSIQGSLTPGVAGLVVFAKTSHEAWSTLEKTFSAQSQARANALRRQLGECEKLDLSVTDYYNKVRVLADTLASIGQPLRDSEFTSYVVNGLDEEYDGLVEVVNERAATSPMPPHELYQRLLNTEQRLEARPGRRERGGHGDVSALAANKGGARPPSYTAPTSGKIYIPKNSAPSPDHSGGGRPQRTCQLCGRDGHLASKCHRRFQRSFLGIGNDGKDTRNNARQAAMADRPAPQGQQGNTQTYVDPHWYMDTGATDHLTSELGKLHTRDAYHGSDKVHTANGAGTGRGARLEMLEDVAPSTPLSSVAPPTAAVDHVDHGTPLHGLDGRAHADAHVAWPTSPSSATPSSPPRGSADRAHAVADPPVHGTGDRAHAPGADRPSPAPLSPAPSSPAPTSPGPSAPEPASPQRASPASASSPPGSADSSAAAPSVPPTAVAPVAHRPHTRSRSGIVRPLQRTDGTVAWYAACLAAALADPSAEPRNYQAAMSVPHWREAMELEYQALLRNQTWTLVPPPPRVNVIDSKWVFKVKKHADGSIERYKARLVARGFRQRYGLDYEDTFSPVIKPTTIRVLLSIAVTRGWSMRQLDVQNAFLHGLLEEEVYMRQPPGFVDSARPDYLCRLTKALYGLKQAPRAWHARLATALRARGFVPSTADSSLFLLQKPEVTMYLLVYVDDIILVSSSPMAADALIKSLGADFAVKDLGQLHFFFGLEVTHWNRGLILTQKKYSLDLLRRAGMLKCKTVATPMSSTEKITAVDGELLSSADATEYRSIVGGLQYLTITRPDISFAVNRVCQYLHEPRDTHWSAVKRILRYVRLTVSHGLHIRPSSSVVLSAYSDADWAGNPDDRRSTGGYAVFFGSTLIAWSARKQATVSRSSTEAEYKAVGNATAELIWVQSLIKELGIPQPRPPILWCDNIGATYLSANPVFHARTKHIEVDFHFVRERVAKRLLQIKFISSKDQLADIFTKPLPLPQFEACRRNLTLLDSLRSG</sequence>
<dbReference type="Pfam" id="PF07727">
    <property type="entry name" value="RVT_2"/>
    <property type="match status" value="1"/>
</dbReference>
<dbReference type="GO" id="GO:0008270">
    <property type="term" value="F:zinc ion binding"/>
    <property type="evidence" value="ECO:0007669"/>
    <property type="project" value="UniProtKB-KW"/>
</dbReference>
<dbReference type="InterPro" id="IPR013103">
    <property type="entry name" value="RVT_2"/>
</dbReference>
<dbReference type="AlphaFoldDB" id="A0AAD8S1Z5"/>
<dbReference type="SUPFAM" id="SSF56672">
    <property type="entry name" value="DNA/RNA polymerases"/>
    <property type="match status" value="1"/>
</dbReference>
<dbReference type="PROSITE" id="PS50158">
    <property type="entry name" value="ZF_CCHC"/>
    <property type="match status" value="1"/>
</dbReference>
<feature type="compositionally biased region" description="Pro residues" evidence="2">
    <location>
        <begin position="566"/>
        <end position="590"/>
    </location>
</feature>
<feature type="region of interest" description="Disordered" evidence="2">
    <location>
        <begin position="315"/>
        <end position="348"/>
    </location>
</feature>
<feature type="compositionally biased region" description="Low complexity" evidence="2">
    <location>
        <begin position="591"/>
        <end position="625"/>
    </location>
</feature>
<comment type="caution">
    <text evidence="4">The sequence shown here is derived from an EMBL/GenBank/DDBJ whole genome shotgun (WGS) entry which is preliminary data.</text>
</comment>
<gene>
    <name evidence="4" type="ORF">QYE76_061495</name>
</gene>
<feature type="region of interest" description="Disordered" evidence="2">
    <location>
        <begin position="484"/>
        <end position="639"/>
    </location>
</feature>
<dbReference type="Proteomes" id="UP001231189">
    <property type="component" value="Unassembled WGS sequence"/>
</dbReference>
<evidence type="ECO:0000256" key="2">
    <source>
        <dbReference type="SAM" id="MobiDB-lite"/>
    </source>
</evidence>
<dbReference type="InterPro" id="IPR043502">
    <property type="entry name" value="DNA/RNA_pol_sf"/>
</dbReference>
<evidence type="ECO:0000256" key="1">
    <source>
        <dbReference type="PROSITE-ProRule" id="PRU00047"/>
    </source>
</evidence>
<reference evidence="4" key="1">
    <citation type="submission" date="2023-07" db="EMBL/GenBank/DDBJ databases">
        <title>A chromosome-level genome assembly of Lolium multiflorum.</title>
        <authorList>
            <person name="Chen Y."/>
            <person name="Copetti D."/>
            <person name="Kolliker R."/>
            <person name="Studer B."/>
        </authorList>
    </citation>
    <scope>NUCLEOTIDE SEQUENCE</scope>
    <source>
        <strain evidence="4">02402/16</strain>
        <tissue evidence="4">Leaf</tissue>
    </source>
</reference>
<feature type="compositionally biased region" description="Basic and acidic residues" evidence="2">
    <location>
        <begin position="315"/>
        <end position="324"/>
    </location>
</feature>
<evidence type="ECO:0000259" key="3">
    <source>
        <dbReference type="PROSITE" id="PS50158"/>
    </source>
</evidence>
<proteinExistence type="predicted"/>
<dbReference type="PANTHER" id="PTHR11439">
    <property type="entry name" value="GAG-POL-RELATED RETROTRANSPOSON"/>
    <property type="match status" value="1"/>
</dbReference>
<dbReference type="GO" id="GO:0003676">
    <property type="term" value="F:nucleic acid binding"/>
    <property type="evidence" value="ECO:0007669"/>
    <property type="project" value="InterPro"/>
</dbReference>
<protein>
    <recommendedName>
        <fullName evidence="3">CCHC-type domain-containing protein</fullName>
    </recommendedName>
</protein>
<dbReference type="InterPro" id="IPR001878">
    <property type="entry name" value="Znf_CCHC"/>
</dbReference>
<evidence type="ECO:0000313" key="4">
    <source>
        <dbReference type="EMBL" id="KAK1643690.1"/>
    </source>
</evidence>
<feature type="compositionally biased region" description="Basic and acidic residues" evidence="2">
    <location>
        <begin position="499"/>
        <end position="518"/>
    </location>
</feature>
<name>A0AAD8S1Z5_LOLMU</name>
<evidence type="ECO:0000313" key="5">
    <source>
        <dbReference type="Proteomes" id="UP001231189"/>
    </source>
</evidence>
<dbReference type="Pfam" id="PF14223">
    <property type="entry name" value="Retrotran_gag_2"/>
    <property type="match status" value="1"/>
</dbReference>
<dbReference type="InterPro" id="IPR036875">
    <property type="entry name" value="Znf_CCHC_sf"/>
</dbReference>
<dbReference type="PANTHER" id="PTHR11439:SF450">
    <property type="entry name" value="REVERSE TRANSCRIPTASE TY1_COPIA-TYPE DOMAIN-CONTAINING PROTEIN"/>
    <property type="match status" value="1"/>
</dbReference>
<keyword evidence="1" id="KW-0863">Zinc-finger</keyword>